<feature type="region of interest" description="Disordered" evidence="8">
    <location>
        <begin position="1"/>
        <end position="97"/>
    </location>
</feature>
<dbReference type="GO" id="GO:1990072">
    <property type="term" value="C:TRAPPIII protein complex"/>
    <property type="evidence" value="ECO:0007669"/>
    <property type="project" value="TreeGrafter"/>
</dbReference>
<dbReference type="CDD" id="cd14943">
    <property type="entry name" value="TRAPPC5_Trs31"/>
    <property type="match status" value="1"/>
</dbReference>
<dbReference type="PANTHER" id="PTHR20902:SF0">
    <property type="entry name" value="TRAFFICKING PROTEIN PARTICLE COMPLEX SUBUNIT 5"/>
    <property type="match status" value="1"/>
</dbReference>
<dbReference type="AlphaFoldDB" id="A0AAW0Z7A9"/>
<evidence type="ECO:0000256" key="8">
    <source>
        <dbReference type="SAM" id="MobiDB-lite"/>
    </source>
</evidence>
<sequence>MSVYFTGGSSSASPASASASAPTSSRFSLTSSAVSSPPPSLYSTSQNPSSSTISNVPNPNRRETSRMSSQPSSLQQQLFGGGGSGGGGSAGTGVGPAGASGVAGGSMNILDRPLNKTKGAEVGMGAWSFLFAEIVAYSQSRVDSVHDLEARLSSLGYEAGQRILTLLLLRNTQTAGGKDPRREHRLIPILQFVHTQVYKYCFGKPADGLERSVEEENEYMITLNQPPLTQHISVPKDMSQLSCEAFTAGIVEGVLDGLDVPARVTAHTVSTDQYPQRTVILIKLDQKVMDREEALGK</sequence>
<organism evidence="9 10">
    <name type="scientific">Kwoniella newhampshirensis</name>
    <dbReference type="NCBI Taxonomy" id="1651941"/>
    <lineage>
        <taxon>Eukaryota</taxon>
        <taxon>Fungi</taxon>
        <taxon>Dikarya</taxon>
        <taxon>Basidiomycota</taxon>
        <taxon>Agaricomycotina</taxon>
        <taxon>Tremellomycetes</taxon>
        <taxon>Tremellales</taxon>
        <taxon>Cryptococcaceae</taxon>
        <taxon>Kwoniella</taxon>
    </lineage>
</organism>
<feature type="compositionally biased region" description="Low complexity" evidence="8">
    <location>
        <begin position="41"/>
        <end position="55"/>
    </location>
</feature>
<evidence type="ECO:0000256" key="4">
    <source>
        <dbReference type="ARBA" id="ARBA00022448"/>
    </source>
</evidence>
<dbReference type="InterPro" id="IPR007194">
    <property type="entry name" value="TRAPP_component"/>
</dbReference>
<evidence type="ECO:0000256" key="3">
    <source>
        <dbReference type="ARBA" id="ARBA00006218"/>
    </source>
</evidence>
<feature type="compositionally biased region" description="Low complexity" evidence="8">
    <location>
        <begin position="68"/>
        <end position="78"/>
    </location>
</feature>
<dbReference type="Pfam" id="PF04051">
    <property type="entry name" value="TRAPP"/>
    <property type="match status" value="1"/>
</dbReference>
<comment type="subcellular location">
    <subcellularLocation>
        <location evidence="1">Endoplasmic reticulum</location>
    </subcellularLocation>
    <subcellularLocation>
        <location evidence="2">Golgi apparatus</location>
    </subcellularLocation>
</comment>
<dbReference type="InterPro" id="IPR016696">
    <property type="entry name" value="TRAPP-I_su5"/>
</dbReference>
<dbReference type="Proteomes" id="UP001388673">
    <property type="component" value="Unassembled WGS sequence"/>
</dbReference>
<protein>
    <recommendedName>
        <fullName evidence="11">Trafficking protein particle complex subunit</fullName>
    </recommendedName>
</protein>
<gene>
    <name evidence="9" type="ORF">IAR55_000478</name>
</gene>
<keyword evidence="5" id="KW-0256">Endoplasmic reticulum</keyword>
<keyword evidence="6" id="KW-0931">ER-Golgi transport</keyword>
<evidence type="ECO:0000256" key="1">
    <source>
        <dbReference type="ARBA" id="ARBA00004240"/>
    </source>
</evidence>
<dbReference type="EMBL" id="JBCAWK010000001">
    <property type="protein sequence ID" value="KAK8869910.1"/>
    <property type="molecule type" value="Genomic_DNA"/>
</dbReference>
<accession>A0AAW0Z7A9</accession>
<dbReference type="GeneID" id="92177738"/>
<proteinExistence type="inferred from homology"/>
<keyword evidence="10" id="KW-1185">Reference proteome</keyword>
<dbReference type="KEGG" id="kne:92177738"/>
<dbReference type="GO" id="GO:0005783">
    <property type="term" value="C:endoplasmic reticulum"/>
    <property type="evidence" value="ECO:0007669"/>
    <property type="project" value="UniProtKB-SubCell"/>
</dbReference>
<evidence type="ECO:0008006" key="11">
    <source>
        <dbReference type="Google" id="ProtNLM"/>
    </source>
</evidence>
<dbReference type="PANTHER" id="PTHR20902">
    <property type="entry name" value="41-2 PROTEIN ANTIGEN-RELATED"/>
    <property type="match status" value="1"/>
</dbReference>
<evidence type="ECO:0000256" key="7">
    <source>
        <dbReference type="ARBA" id="ARBA00023034"/>
    </source>
</evidence>
<dbReference type="RefSeq" id="XP_066806156.1">
    <property type="nucleotide sequence ID" value="XM_066943614.1"/>
</dbReference>
<name>A0AAW0Z7A9_9TREE</name>
<dbReference type="Gene3D" id="3.30.1380.20">
    <property type="entry name" value="Trafficking protein particle complex subunit 3"/>
    <property type="match status" value="1"/>
</dbReference>
<keyword evidence="4" id="KW-0813">Transport</keyword>
<dbReference type="GO" id="GO:1990070">
    <property type="term" value="C:TRAPPI protein complex"/>
    <property type="evidence" value="ECO:0007669"/>
    <property type="project" value="TreeGrafter"/>
</dbReference>
<reference evidence="9 10" key="1">
    <citation type="journal article" date="2024" name="bioRxiv">
        <title>Comparative genomics of Cryptococcus and Kwoniella reveals pathogenesis evolution and contrasting karyotype dynamics via intercentromeric recombination or chromosome fusion.</title>
        <authorList>
            <person name="Coelho M.A."/>
            <person name="David-Palma M."/>
            <person name="Shea T."/>
            <person name="Bowers K."/>
            <person name="McGinley-Smith S."/>
            <person name="Mohammad A.W."/>
            <person name="Gnirke A."/>
            <person name="Yurkov A.M."/>
            <person name="Nowrousian M."/>
            <person name="Sun S."/>
            <person name="Cuomo C.A."/>
            <person name="Heitman J."/>
        </authorList>
    </citation>
    <scope>NUCLEOTIDE SEQUENCE [LARGE SCALE GENOMIC DNA]</scope>
    <source>
        <strain evidence="9 10">CBS 13917</strain>
    </source>
</reference>
<evidence type="ECO:0000256" key="6">
    <source>
        <dbReference type="ARBA" id="ARBA00022892"/>
    </source>
</evidence>
<keyword evidence="7" id="KW-0333">Golgi apparatus</keyword>
<dbReference type="GO" id="GO:0006888">
    <property type="term" value="P:endoplasmic reticulum to Golgi vesicle-mediated transport"/>
    <property type="evidence" value="ECO:0007669"/>
    <property type="project" value="TreeGrafter"/>
</dbReference>
<evidence type="ECO:0000256" key="2">
    <source>
        <dbReference type="ARBA" id="ARBA00004555"/>
    </source>
</evidence>
<comment type="similarity">
    <text evidence="3">Belongs to the TRAPP small subunits family. BET3 subfamily.</text>
</comment>
<evidence type="ECO:0000313" key="9">
    <source>
        <dbReference type="EMBL" id="KAK8869910.1"/>
    </source>
</evidence>
<feature type="compositionally biased region" description="Low complexity" evidence="8">
    <location>
        <begin position="1"/>
        <end position="25"/>
    </location>
</feature>
<feature type="compositionally biased region" description="Gly residues" evidence="8">
    <location>
        <begin position="79"/>
        <end position="97"/>
    </location>
</feature>
<dbReference type="FunFam" id="3.30.1380.20:FF:000002">
    <property type="entry name" value="Trafficking protein particle complex subunit"/>
    <property type="match status" value="1"/>
</dbReference>
<dbReference type="GO" id="GO:1990071">
    <property type="term" value="C:TRAPPII protein complex"/>
    <property type="evidence" value="ECO:0007669"/>
    <property type="project" value="TreeGrafter"/>
</dbReference>
<evidence type="ECO:0000256" key="5">
    <source>
        <dbReference type="ARBA" id="ARBA00022824"/>
    </source>
</evidence>
<dbReference type="SUPFAM" id="SSF111126">
    <property type="entry name" value="Ligand-binding domain in the NO signalling and Golgi transport"/>
    <property type="match status" value="1"/>
</dbReference>
<comment type="caution">
    <text evidence="9">The sequence shown here is derived from an EMBL/GenBank/DDBJ whole genome shotgun (WGS) entry which is preliminary data.</text>
</comment>
<evidence type="ECO:0000313" key="10">
    <source>
        <dbReference type="Proteomes" id="UP001388673"/>
    </source>
</evidence>
<dbReference type="InterPro" id="IPR024096">
    <property type="entry name" value="NO_sig/Golgi_transp_ligand-bd"/>
</dbReference>
<feature type="compositionally biased region" description="Polar residues" evidence="8">
    <location>
        <begin position="26"/>
        <end position="35"/>
    </location>
</feature>